<dbReference type="CDD" id="cd00009">
    <property type="entry name" value="AAA"/>
    <property type="match status" value="1"/>
</dbReference>
<feature type="compositionally biased region" description="Basic and acidic residues" evidence="3">
    <location>
        <begin position="236"/>
        <end position="245"/>
    </location>
</feature>
<keyword evidence="6" id="KW-1185">Reference proteome</keyword>
<dbReference type="PANTHER" id="PTHR30050:SF4">
    <property type="entry name" value="ATP-BINDING PROTEIN RV3427C IN INSERTION SEQUENCE-RELATED"/>
    <property type="match status" value="1"/>
</dbReference>
<proteinExistence type="predicted"/>
<dbReference type="NCBIfam" id="NF038214">
    <property type="entry name" value="IS21_help_AAA"/>
    <property type="match status" value="1"/>
</dbReference>
<dbReference type="InterPro" id="IPR002611">
    <property type="entry name" value="IstB_ATP-bd"/>
</dbReference>
<dbReference type="Proteomes" id="UP000190016">
    <property type="component" value="Unassembled WGS sequence"/>
</dbReference>
<keyword evidence="2 5" id="KW-0067">ATP-binding</keyword>
<keyword evidence="1" id="KW-0547">Nucleotide-binding</keyword>
<organism evidence="5 6">
    <name type="scientific">Elizabethkingia ursingii</name>
    <dbReference type="NCBI Taxonomy" id="1756150"/>
    <lineage>
        <taxon>Bacteria</taxon>
        <taxon>Pseudomonadati</taxon>
        <taxon>Bacteroidota</taxon>
        <taxon>Flavobacteriia</taxon>
        <taxon>Flavobacteriales</taxon>
        <taxon>Weeksellaceae</taxon>
        <taxon>Elizabethkingia</taxon>
    </lineage>
</organism>
<evidence type="ECO:0000313" key="6">
    <source>
        <dbReference type="Proteomes" id="UP000190016"/>
    </source>
</evidence>
<accession>A0ABX3N8J9</accession>
<evidence type="ECO:0000256" key="1">
    <source>
        <dbReference type="ARBA" id="ARBA00022741"/>
    </source>
</evidence>
<comment type="caution">
    <text evidence="5">The sequence shown here is derived from an EMBL/GenBank/DDBJ whole genome shotgun (WGS) entry which is preliminary data.</text>
</comment>
<sequence>MNEQTLEKMKQMKLYGMHRAFASTMEIGRTDYTNDELIAYLIDAEYDDKENRKLERLINTAKFRYKTYMEEITTSATRNIDKNTISRLALCDFIKQKQNVLITGSTAVGKSFIASAIGHKACTMGYKVLYFSTNKLFSRLKMLKADGSYLKEIDRIEKQDLIILDDFGLQHLDAQKRNDFMEIIEDRHGKHSTIIASQFPIDTWHQIIGEQTIADAILDRMVHNAFRVELKGESLRKKKQPEKTQNKQLQLQDNVEQE</sequence>
<dbReference type="EMBL" id="MBDS01000015">
    <property type="protein sequence ID" value="OPB88508.1"/>
    <property type="molecule type" value="Genomic_DNA"/>
</dbReference>
<dbReference type="SUPFAM" id="SSF52540">
    <property type="entry name" value="P-loop containing nucleoside triphosphate hydrolases"/>
    <property type="match status" value="1"/>
</dbReference>
<dbReference type="RefSeq" id="WP_078778780.1">
    <property type="nucleotide sequence ID" value="NZ_MBDS01000015.1"/>
</dbReference>
<feature type="domain" description="IstB-like ATP-binding" evidence="4">
    <location>
        <begin position="8"/>
        <end position="240"/>
    </location>
</feature>
<evidence type="ECO:0000256" key="2">
    <source>
        <dbReference type="ARBA" id="ARBA00022840"/>
    </source>
</evidence>
<dbReference type="Gene3D" id="3.40.50.300">
    <property type="entry name" value="P-loop containing nucleotide triphosphate hydrolases"/>
    <property type="match status" value="1"/>
</dbReference>
<reference evidence="5 6" key="1">
    <citation type="submission" date="2016-07" db="EMBL/GenBank/DDBJ databases">
        <title>Revisiting the Taxonomy of the Elizabethkingia Genus based on Whole-Genome Sequencing, Optical Mapping, and MALDI-TOF.</title>
        <authorList>
            <person name="Nicholson A.C."/>
        </authorList>
    </citation>
    <scope>NUCLEOTIDE SEQUENCE [LARGE SCALE GENOMIC DNA]</scope>
    <source>
        <strain evidence="5 6">C1558</strain>
    </source>
</reference>
<dbReference type="InterPro" id="IPR028350">
    <property type="entry name" value="DNAC/IstB-like"/>
</dbReference>
<feature type="region of interest" description="Disordered" evidence="3">
    <location>
        <begin position="236"/>
        <end position="258"/>
    </location>
</feature>
<dbReference type="PIRSF" id="PIRSF003073">
    <property type="entry name" value="DNAC_TnpB_IstB"/>
    <property type="match status" value="1"/>
</dbReference>
<dbReference type="Pfam" id="PF01695">
    <property type="entry name" value="IstB_IS21"/>
    <property type="match status" value="1"/>
</dbReference>
<protein>
    <submittedName>
        <fullName evidence="5">ATP-binding protein</fullName>
    </submittedName>
</protein>
<evidence type="ECO:0000259" key="4">
    <source>
        <dbReference type="Pfam" id="PF01695"/>
    </source>
</evidence>
<feature type="compositionally biased region" description="Polar residues" evidence="3">
    <location>
        <begin position="246"/>
        <end position="258"/>
    </location>
</feature>
<evidence type="ECO:0000313" key="5">
    <source>
        <dbReference type="EMBL" id="OPB88508.1"/>
    </source>
</evidence>
<dbReference type="InterPro" id="IPR047661">
    <property type="entry name" value="IstB"/>
</dbReference>
<dbReference type="InterPro" id="IPR027417">
    <property type="entry name" value="P-loop_NTPase"/>
</dbReference>
<dbReference type="GO" id="GO:0005524">
    <property type="term" value="F:ATP binding"/>
    <property type="evidence" value="ECO:0007669"/>
    <property type="project" value="UniProtKB-KW"/>
</dbReference>
<name>A0ABX3N8J9_9FLAO</name>
<gene>
    <name evidence="5" type="ORF">BB021_08130</name>
</gene>
<evidence type="ECO:0000256" key="3">
    <source>
        <dbReference type="SAM" id="MobiDB-lite"/>
    </source>
</evidence>
<dbReference type="PANTHER" id="PTHR30050">
    <property type="entry name" value="CHROMOSOMAL REPLICATION INITIATOR PROTEIN DNAA"/>
    <property type="match status" value="1"/>
</dbReference>